<evidence type="ECO:0000259" key="2">
    <source>
        <dbReference type="Pfam" id="PF13439"/>
    </source>
</evidence>
<proteinExistence type="predicted"/>
<dbReference type="CDD" id="cd03812">
    <property type="entry name" value="GT4_CapH-like"/>
    <property type="match status" value="1"/>
</dbReference>
<dbReference type="Pfam" id="PF13439">
    <property type="entry name" value="Glyco_transf_4"/>
    <property type="match status" value="1"/>
</dbReference>
<dbReference type="Pfam" id="PF00534">
    <property type="entry name" value="Glycos_transf_1"/>
    <property type="match status" value="1"/>
</dbReference>
<dbReference type="InterPro" id="IPR001296">
    <property type="entry name" value="Glyco_trans_1"/>
</dbReference>
<dbReference type="InterPro" id="IPR050194">
    <property type="entry name" value="Glycosyltransferase_grp1"/>
</dbReference>
<evidence type="ECO:0000259" key="1">
    <source>
        <dbReference type="Pfam" id="PF00534"/>
    </source>
</evidence>
<organism evidence="3 4">
    <name type="scientific">Jeotgalibacillus soli</name>
    <dbReference type="NCBI Taxonomy" id="889306"/>
    <lineage>
        <taxon>Bacteria</taxon>
        <taxon>Bacillati</taxon>
        <taxon>Bacillota</taxon>
        <taxon>Bacilli</taxon>
        <taxon>Bacillales</taxon>
        <taxon>Caryophanaceae</taxon>
        <taxon>Jeotgalibacillus</taxon>
    </lineage>
</organism>
<reference evidence="3 4" key="1">
    <citation type="submission" date="2015-01" db="EMBL/GenBank/DDBJ databases">
        <title>Genome sequencing of Jeotgalibacillus soli.</title>
        <authorList>
            <person name="Goh K.M."/>
            <person name="Chan K.-G."/>
            <person name="Yaakop A.S."/>
            <person name="Ee R."/>
            <person name="Gan H.M."/>
            <person name="Chan C.S."/>
        </authorList>
    </citation>
    <scope>NUCLEOTIDE SEQUENCE [LARGE SCALE GENOMIC DNA]</scope>
    <source>
        <strain evidence="3 4">P9</strain>
    </source>
</reference>
<dbReference type="PATRIC" id="fig|889306.3.peg.818"/>
<gene>
    <name evidence="3" type="ORF">KP78_08160</name>
</gene>
<dbReference type="SUPFAM" id="SSF53756">
    <property type="entry name" value="UDP-Glycosyltransferase/glycogen phosphorylase"/>
    <property type="match status" value="1"/>
</dbReference>
<name>A0A0C2VZG4_9BACL</name>
<dbReference type="PANTHER" id="PTHR45947:SF14">
    <property type="entry name" value="SLL1723 PROTEIN"/>
    <property type="match status" value="1"/>
</dbReference>
<dbReference type="PANTHER" id="PTHR45947">
    <property type="entry name" value="SULFOQUINOVOSYL TRANSFERASE SQD2"/>
    <property type="match status" value="1"/>
</dbReference>
<keyword evidence="3" id="KW-0808">Transferase</keyword>
<feature type="domain" description="Glycosyltransferase subfamily 4-like N-terminal" evidence="2">
    <location>
        <begin position="17"/>
        <end position="174"/>
    </location>
</feature>
<dbReference type="RefSeq" id="WP_052474528.1">
    <property type="nucleotide sequence ID" value="NZ_JXRP01000009.1"/>
</dbReference>
<sequence length="382" mass="43294">MGNPLRVLHAVVNMNRGGAETLIMNLYRNVDRSKIQFDFLTCKEGIFDKEILEMGGRIHRIPYVTEIGHTAYVKKLNHFFQKHSTYQIIHSHMDKMSGLVLQAAKKAAIPVRIAHSHNTQSEGGLAQKLYKWYVGNKINLSATHLYACSDAAAKWLFNERSKETYVLKNGIECEKYQFSLDVRSRVRNELRLGSESLVIGHIGRFNHQKNHLFLLEVFMDLLKVVPHAILVLAGDGKLRTKIEEKIKEYELEDHVKLLGVREDIHMLLQAFDLFVFPSLHEGLPVTLIEAQGSGLPCIISNSITKEADMGAGLVQYLSLDDKSVWIEAIYNTVLKKSPREIAESALDQNGYNIRKTAEFTQISYLALGGRLFEDVNGLHPNL</sequence>
<comment type="caution">
    <text evidence="3">The sequence shown here is derived from an EMBL/GenBank/DDBJ whole genome shotgun (WGS) entry which is preliminary data.</text>
</comment>
<protein>
    <submittedName>
        <fullName evidence="3">Glycosyl transferase family 1</fullName>
    </submittedName>
</protein>
<dbReference type="Gene3D" id="3.40.50.2000">
    <property type="entry name" value="Glycogen Phosphorylase B"/>
    <property type="match status" value="2"/>
</dbReference>
<dbReference type="Proteomes" id="UP000031938">
    <property type="component" value="Unassembled WGS sequence"/>
</dbReference>
<dbReference type="InterPro" id="IPR028098">
    <property type="entry name" value="Glyco_trans_4-like_N"/>
</dbReference>
<dbReference type="OrthoDB" id="9804196at2"/>
<dbReference type="EMBL" id="JXRP01000009">
    <property type="protein sequence ID" value="KIL49348.1"/>
    <property type="molecule type" value="Genomic_DNA"/>
</dbReference>
<dbReference type="STRING" id="889306.KP78_08160"/>
<dbReference type="GO" id="GO:0016757">
    <property type="term" value="F:glycosyltransferase activity"/>
    <property type="evidence" value="ECO:0007669"/>
    <property type="project" value="InterPro"/>
</dbReference>
<evidence type="ECO:0000313" key="3">
    <source>
        <dbReference type="EMBL" id="KIL49348.1"/>
    </source>
</evidence>
<evidence type="ECO:0000313" key="4">
    <source>
        <dbReference type="Proteomes" id="UP000031938"/>
    </source>
</evidence>
<accession>A0A0C2VZG4</accession>
<dbReference type="AlphaFoldDB" id="A0A0C2VZG4"/>
<feature type="domain" description="Glycosyl transferase family 1" evidence="1">
    <location>
        <begin position="185"/>
        <end position="301"/>
    </location>
</feature>
<keyword evidence="4" id="KW-1185">Reference proteome</keyword>